<dbReference type="GO" id="GO:0005524">
    <property type="term" value="F:ATP binding"/>
    <property type="evidence" value="ECO:0007669"/>
    <property type="project" value="UniProtKB-UniRule"/>
</dbReference>
<dbReference type="SUPFAM" id="SSF52540">
    <property type="entry name" value="P-loop containing nucleoside triphosphate hydrolases"/>
    <property type="match status" value="1"/>
</dbReference>
<dbReference type="GO" id="GO:0016787">
    <property type="term" value="F:hydrolase activity"/>
    <property type="evidence" value="ECO:0007669"/>
    <property type="project" value="UniProtKB-UniRule"/>
</dbReference>
<gene>
    <name evidence="8" type="ORF">GGD90_003558</name>
</gene>
<reference evidence="8 9" key="1">
    <citation type="submission" date="2020-08" db="EMBL/GenBank/DDBJ databases">
        <title>Genome sequencing of Purple Non-Sulfur Bacteria from various extreme environments.</title>
        <authorList>
            <person name="Mayer M."/>
        </authorList>
    </citation>
    <scope>NUCLEOTIDE SEQUENCE [LARGE SCALE GENOMIC DNA]</scope>
    <source>
        <strain evidence="8 9">2761</strain>
    </source>
</reference>
<dbReference type="EMBL" id="JACIGE010000020">
    <property type="protein sequence ID" value="MBB4249154.1"/>
    <property type="molecule type" value="Genomic_DNA"/>
</dbReference>
<evidence type="ECO:0000256" key="2">
    <source>
        <dbReference type="ARBA" id="ARBA00022801"/>
    </source>
</evidence>
<evidence type="ECO:0000256" key="6">
    <source>
        <dbReference type="PROSITE-ProRule" id="PRU00560"/>
    </source>
</evidence>
<dbReference type="Gene3D" id="3.40.50.300">
    <property type="entry name" value="P-loop containing nucleotide triphosphate hydrolases"/>
    <property type="match status" value="1"/>
</dbReference>
<dbReference type="GO" id="GO:0000725">
    <property type="term" value="P:recombinational repair"/>
    <property type="evidence" value="ECO:0007669"/>
    <property type="project" value="TreeGrafter"/>
</dbReference>
<sequence>MAVLSRRGRPVDWRPVGVNALETNALKVVRSADNRSVIAGPGAGKTELLAQRAAYLLQTGFAPAPRRILAISFKRDAATNLAARVRQRCHRNHAERFDSMTFDAFAKGLIDRFGQALPERWRPRPDYEIMFPGGRDCREFLSRQVGAPPASIGTHADIEAISAKAFERRHLVGSLQALADIDRQALAGVVIDNRQGAKPTAIEQCVSHKVHAPYLVDGRCVPLRLPQTSRLVSPRPMMA</sequence>
<keyword evidence="1 6" id="KW-0547">Nucleotide-binding</keyword>
<keyword evidence="2 6" id="KW-0378">Hydrolase</keyword>
<keyword evidence="3 6" id="KW-0347">Helicase</keyword>
<dbReference type="PANTHER" id="PTHR11070">
    <property type="entry name" value="UVRD / RECB / PCRA DNA HELICASE FAMILY MEMBER"/>
    <property type="match status" value="1"/>
</dbReference>
<dbReference type="Proteomes" id="UP000587070">
    <property type="component" value="Unassembled WGS sequence"/>
</dbReference>
<evidence type="ECO:0000256" key="3">
    <source>
        <dbReference type="ARBA" id="ARBA00022806"/>
    </source>
</evidence>
<protein>
    <recommendedName>
        <fullName evidence="5">DNA 3'-5' helicase II</fullName>
    </recommendedName>
</protein>
<dbReference type="PANTHER" id="PTHR11070:SF2">
    <property type="entry name" value="ATP-DEPENDENT DNA HELICASE SRS2"/>
    <property type="match status" value="1"/>
</dbReference>
<keyword evidence="4 6" id="KW-0067">ATP-binding</keyword>
<feature type="domain" description="UvrD-like helicase ATP-binding" evidence="7">
    <location>
        <begin position="18"/>
        <end position="239"/>
    </location>
</feature>
<evidence type="ECO:0000313" key="9">
    <source>
        <dbReference type="Proteomes" id="UP000587070"/>
    </source>
</evidence>
<dbReference type="InterPro" id="IPR027417">
    <property type="entry name" value="P-loop_NTPase"/>
</dbReference>
<dbReference type="GO" id="GO:0043138">
    <property type="term" value="F:3'-5' DNA helicase activity"/>
    <property type="evidence" value="ECO:0007669"/>
    <property type="project" value="TreeGrafter"/>
</dbReference>
<dbReference type="AlphaFoldDB" id="A0A840G402"/>
<evidence type="ECO:0000259" key="7">
    <source>
        <dbReference type="PROSITE" id="PS51198"/>
    </source>
</evidence>
<keyword evidence="9" id="KW-1185">Reference proteome</keyword>
<name>A0A840G402_RHOTE</name>
<proteinExistence type="predicted"/>
<evidence type="ECO:0000256" key="4">
    <source>
        <dbReference type="ARBA" id="ARBA00022840"/>
    </source>
</evidence>
<dbReference type="GO" id="GO:0003677">
    <property type="term" value="F:DNA binding"/>
    <property type="evidence" value="ECO:0007669"/>
    <property type="project" value="InterPro"/>
</dbReference>
<evidence type="ECO:0000256" key="5">
    <source>
        <dbReference type="ARBA" id="ARBA00034923"/>
    </source>
</evidence>
<dbReference type="InterPro" id="IPR014016">
    <property type="entry name" value="UvrD-like_ATP-bd"/>
</dbReference>
<evidence type="ECO:0000313" key="8">
    <source>
        <dbReference type="EMBL" id="MBB4249154.1"/>
    </source>
</evidence>
<organism evidence="8 9">
    <name type="scientific">Rhodocyclus tenuis</name>
    <name type="common">Rhodospirillum tenue</name>
    <dbReference type="NCBI Taxonomy" id="1066"/>
    <lineage>
        <taxon>Bacteria</taxon>
        <taxon>Pseudomonadati</taxon>
        <taxon>Pseudomonadota</taxon>
        <taxon>Betaproteobacteria</taxon>
        <taxon>Rhodocyclales</taxon>
        <taxon>Rhodocyclaceae</taxon>
        <taxon>Rhodocyclus</taxon>
    </lineage>
</organism>
<evidence type="ECO:0000256" key="1">
    <source>
        <dbReference type="ARBA" id="ARBA00022741"/>
    </source>
</evidence>
<accession>A0A840G402</accession>
<feature type="binding site" evidence="6">
    <location>
        <begin position="39"/>
        <end position="46"/>
    </location>
    <ligand>
        <name>ATP</name>
        <dbReference type="ChEBI" id="CHEBI:30616"/>
    </ligand>
</feature>
<comment type="caution">
    <text evidence="8">The sequence shown here is derived from an EMBL/GenBank/DDBJ whole genome shotgun (WGS) entry which is preliminary data.</text>
</comment>
<dbReference type="InterPro" id="IPR000212">
    <property type="entry name" value="DNA_helicase_UvrD/REP"/>
</dbReference>
<dbReference type="Pfam" id="PF00580">
    <property type="entry name" value="UvrD-helicase"/>
    <property type="match status" value="1"/>
</dbReference>
<dbReference type="PROSITE" id="PS51198">
    <property type="entry name" value="UVRD_HELICASE_ATP_BIND"/>
    <property type="match status" value="1"/>
</dbReference>